<dbReference type="GeneID" id="20648128"/>
<dbReference type="InParanoid" id="G5AE46"/>
<feature type="region of interest" description="Disordered" evidence="1">
    <location>
        <begin position="411"/>
        <end position="430"/>
    </location>
</feature>
<protein>
    <submittedName>
        <fullName evidence="2">Uncharacterized protein</fullName>
    </submittedName>
</protein>
<keyword evidence="3" id="KW-1185">Reference proteome</keyword>
<name>G5AE46_PHYSP</name>
<feature type="compositionally biased region" description="Polar residues" evidence="1">
    <location>
        <begin position="7"/>
        <end position="22"/>
    </location>
</feature>
<dbReference type="KEGG" id="psoj:PHYSODRAFT_341714"/>
<evidence type="ECO:0000256" key="1">
    <source>
        <dbReference type="SAM" id="MobiDB-lite"/>
    </source>
</evidence>
<accession>G5AE46</accession>
<feature type="region of interest" description="Disordered" evidence="1">
    <location>
        <begin position="1"/>
        <end position="48"/>
    </location>
</feature>
<dbReference type="RefSeq" id="XP_009538345.1">
    <property type="nucleotide sequence ID" value="XM_009540050.1"/>
</dbReference>
<organism evidence="2 3">
    <name type="scientific">Phytophthora sojae (strain P6497)</name>
    <name type="common">Soybean stem and root rot agent</name>
    <name type="synonym">Phytophthora megasperma f. sp. glycines</name>
    <dbReference type="NCBI Taxonomy" id="1094619"/>
    <lineage>
        <taxon>Eukaryota</taxon>
        <taxon>Sar</taxon>
        <taxon>Stramenopiles</taxon>
        <taxon>Oomycota</taxon>
        <taxon>Peronosporomycetes</taxon>
        <taxon>Peronosporales</taxon>
        <taxon>Peronosporaceae</taxon>
        <taxon>Phytophthora</taxon>
    </lineage>
</organism>
<feature type="compositionally biased region" description="Low complexity" evidence="1">
    <location>
        <begin position="27"/>
        <end position="39"/>
    </location>
</feature>
<gene>
    <name evidence="2" type="ORF">PHYSODRAFT_341714</name>
</gene>
<sequence length="430" mass="47801">MEVDSGMSMQYGTTDPSDNPATDQVELSVDQSSSQGSLSNDAHAANPNPTMVHIADHEAEVTLDHDHPESDWTAFEERLQQTNMMIAFSINDATILVPNQGFWGLPELATGITQVAESKGVCFDAPGLLPTDGQVTKLLGRPNVNDRALWKLLRRGYIKVHEATIWVSPEFTGRRQSNLDLIEVEYSNANYVSVKDLHAVLQRWGAREAIIVSHSASRMRHGKWPAIACVINAVTDPTTGDPKFAFLEGGRTIRLAPVQNVEWSKDRWMLNRPSAASELEDLNRRLHIFGGVIVMIPPGRWWGTLTMRDEEDANRLCERYGVQQGRRIYIGNIKRFGTSVASVGSPATTGQNRSNNIMSAREKARHSTAERIVIGKQLRERQNGSVSTTHESHTSKQRGHFNSRCGAYTTMRPSTMPCTDPDACSNKERP</sequence>
<dbReference type="AlphaFoldDB" id="G5AE46"/>
<reference evidence="2 3" key="1">
    <citation type="journal article" date="2006" name="Science">
        <title>Phytophthora genome sequences uncover evolutionary origins and mechanisms of pathogenesis.</title>
        <authorList>
            <person name="Tyler B.M."/>
            <person name="Tripathy S."/>
            <person name="Zhang X."/>
            <person name="Dehal P."/>
            <person name="Jiang R.H."/>
            <person name="Aerts A."/>
            <person name="Arredondo F.D."/>
            <person name="Baxter L."/>
            <person name="Bensasson D."/>
            <person name="Beynon J.L."/>
            <person name="Chapman J."/>
            <person name="Damasceno C.M."/>
            <person name="Dorrance A.E."/>
            <person name="Dou D."/>
            <person name="Dickerman A.W."/>
            <person name="Dubchak I.L."/>
            <person name="Garbelotto M."/>
            <person name="Gijzen M."/>
            <person name="Gordon S.G."/>
            <person name="Govers F."/>
            <person name="Grunwald N.J."/>
            <person name="Huang W."/>
            <person name="Ivors K.L."/>
            <person name="Jones R.W."/>
            <person name="Kamoun S."/>
            <person name="Krampis K."/>
            <person name="Lamour K.H."/>
            <person name="Lee M.K."/>
            <person name="McDonald W.H."/>
            <person name="Medina M."/>
            <person name="Meijer H.J."/>
            <person name="Nordberg E.K."/>
            <person name="Maclean D.J."/>
            <person name="Ospina-Giraldo M.D."/>
            <person name="Morris P.F."/>
            <person name="Phuntumart V."/>
            <person name="Putnam N.H."/>
            <person name="Rash S."/>
            <person name="Rose J.K."/>
            <person name="Sakihama Y."/>
            <person name="Salamov A.A."/>
            <person name="Savidor A."/>
            <person name="Scheuring C.F."/>
            <person name="Smith B.M."/>
            <person name="Sobral B.W."/>
            <person name="Terry A."/>
            <person name="Torto-Alalibo T.A."/>
            <person name="Win J."/>
            <person name="Xu Z."/>
            <person name="Zhang H."/>
            <person name="Grigoriev I.V."/>
            <person name="Rokhsar D.S."/>
            <person name="Boore J.L."/>
        </authorList>
    </citation>
    <scope>NUCLEOTIDE SEQUENCE [LARGE SCALE GENOMIC DNA]</scope>
    <source>
        <strain evidence="2 3">P6497</strain>
    </source>
</reference>
<dbReference type="EMBL" id="JH159164">
    <property type="protein sequence ID" value="EGZ06448.1"/>
    <property type="molecule type" value="Genomic_DNA"/>
</dbReference>
<evidence type="ECO:0000313" key="2">
    <source>
        <dbReference type="EMBL" id="EGZ06448.1"/>
    </source>
</evidence>
<proteinExistence type="predicted"/>
<evidence type="ECO:0000313" key="3">
    <source>
        <dbReference type="Proteomes" id="UP000002640"/>
    </source>
</evidence>
<feature type="region of interest" description="Disordered" evidence="1">
    <location>
        <begin position="378"/>
        <end position="401"/>
    </location>
</feature>
<dbReference type="Proteomes" id="UP000002640">
    <property type="component" value="Unassembled WGS sequence"/>
</dbReference>